<protein>
    <submittedName>
        <fullName evidence="10">Iron(III) transport system permease protein</fullName>
    </submittedName>
</protein>
<sequence>MTLRRLFSVWNLIFVLAALTLVLLVVYPMSAIFQASLLSPETGAFTWENYASVLTTPFYRRCLWNSLFMSGLATLFSVLIGVPFAFFTTRYKLPGATVLRTLGTLPLILPTFIGAEAWLLLLGRNGILTRFFADLGLHIPSIYGWQGVVLVFTLQFFPFVFLMVGAAINSVDRSLEEAARNLGASPWRVFRTVTLPVVTPAIASGALIVFCMSIENFGVPTIIGNDYKVLAEQAYSEFVSEMGGNPSMAGTLSTVLVVVTLALTVLQKMWVERKNYAMSALRPPEIKALPPLGKALAWGFCALIVFVSLAPFAMVMVAAVTKTSGPVLYYGQFTLDNLLIALQVAPRPILNSFFLSTTATVIGMVFGLAVSYLIVRKGGAIGYALDLAMMLPLVIAGSVLGIALAATYNTGPVALTGTWVIIVLAYFIRKTPFSVKTTSALLRQIEVSVEEASISLGVPPLRTFLKVVAPAMLPGVAAGAIIMWVTTLAELSSTIVLYYGPWSTMTVQIFQYIGSGDFGPASAYGAILIVSVLAPLFVLNKVLGKDLTTSL</sequence>
<keyword evidence="7 8" id="KW-0472">Membrane</keyword>
<evidence type="ECO:0000256" key="8">
    <source>
        <dbReference type="RuleBase" id="RU363032"/>
    </source>
</evidence>
<evidence type="ECO:0000256" key="7">
    <source>
        <dbReference type="ARBA" id="ARBA00023136"/>
    </source>
</evidence>
<keyword evidence="6 8" id="KW-1133">Transmembrane helix</keyword>
<keyword evidence="4" id="KW-0997">Cell inner membrane</keyword>
<dbReference type="Pfam" id="PF00528">
    <property type="entry name" value="BPD_transp_1"/>
    <property type="match status" value="2"/>
</dbReference>
<evidence type="ECO:0000313" key="10">
    <source>
        <dbReference type="EMBL" id="SDF59734.1"/>
    </source>
</evidence>
<dbReference type="PANTHER" id="PTHR43357:SF3">
    <property type="entry name" value="FE(3+)-TRANSPORT SYSTEM PERMEASE PROTEIN FBPB 2"/>
    <property type="match status" value="1"/>
</dbReference>
<dbReference type="GO" id="GO:0005886">
    <property type="term" value="C:plasma membrane"/>
    <property type="evidence" value="ECO:0007669"/>
    <property type="project" value="UniProtKB-SubCell"/>
</dbReference>
<feature type="transmembrane region" description="Helical" evidence="8">
    <location>
        <begin position="353"/>
        <end position="375"/>
    </location>
</feature>
<keyword evidence="3" id="KW-1003">Cell membrane</keyword>
<evidence type="ECO:0000256" key="4">
    <source>
        <dbReference type="ARBA" id="ARBA00022519"/>
    </source>
</evidence>
<comment type="subcellular location">
    <subcellularLocation>
        <location evidence="1">Cell inner membrane</location>
        <topology evidence="1">Multi-pass membrane protein</topology>
    </subcellularLocation>
    <subcellularLocation>
        <location evidence="8">Cell membrane</location>
        <topology evidence="8">Multi-pass membrane protein</topology>
    </subcellularLocation>
</comment>
<feature type="transmembrane region" description="Helical" evidence="8">
    <location>
        <begin position="142"/>
        <end position="168"/>
    </location>
</feature>
<feature type="transmembrane region" description="Helical" evidence="8">
    <location>
        <begin position="68"/>
        <end position="87"/>
    </location>
</feature>
<gene>
    <name evidence="10" type="ORF">SAMN05192586_10894</name>
</gene>
<dbReference type="AlphaFoldDB" id="A0A1G7MDT9"/>
<organism evidence="10 11">
    <name type="scientific">Desulfovibrio legallii</name>
    <dbReference type="NCBI Taxonomy" id="571438"/>
    <lineage>
        <taxon>Bacteria</taxon>
        <taxon>Pseudomonadati</taxon>
        <taxon>Thermodesulfobacteriota</taxon>
        <taxon>Desulfovibrionia</taxon>
        <taxon>Desulfovibrionales</taxon>
        <taxon>Desulfovibrionaceae</taxon>
        <taxon>Desulfovibrio</taxon>
    </lineage>
</organism>
<keyword evidence="11" id="KW-1185">Reference proteome</keyword>
<evidence type="ECO:0000256" key="5">
    <source>
        <dbReference type="ARBA" id="ARBA00022692"/>
    </source>
</evidence>
<dbReference type="RefSeq" id="WP_092153547.1">
    <property type="nucleotide sequence ID" value="NZ_FNBX01000008.1"/>
</dbReference>
<dbReference type="InterPro" id="IPR000515">
    <property type="entry name" value="MetI-like"/>
</dbReference>
<dbReference type="InterPro" id="IPR035906">
    <property type="entry name" value="MetI-like_sf"/>
</dbReference>
<keyword evidence="5 8" id="KW-0812">Transmembrane</keyword>
<name>A0A1G7MDT9_9BACT</name>
<dbReference type="PROSITE" id="PS50928">
    <property type="entry name" value="ABC_TM1"/>
    <property type="match status" value="2"/>
</dbReference>
<reference evidence="11" key="1">
    <citation type="submission" date="2016-10" db="EMBL/GenBank/DDBJ databases">
        <authorList>
            <person name="Varghese N."/>
            <person name="Submissions S."/>
        </authorList>
    </citation>
    <scope>NUCLEOTIDE SEQUENCE [LARGE SCALE GENOMIC DNA]</scope>
    <source>
        <strain evidence="11">KHC7</strain>
    </source>
</reference>
<feature type="domain" description="ABC transmembrane type-1" evidence="9">
    <location>
        <begin position="349"/>
        <end position="539"/>
    </location>
</feature>
<dbReference type="CDD" id="cd06261">
    <property type="entry name" value="TM_PBP2"/>
    <property type="match status" value="2"/>
</dbReference>
<keyword evidence="2 8" id="KW-0813">Transport</keyword>
<accession>A0A1G7MDT9</accession>
<dbReference type="Proteomes" id="UP000199355">
    <property type="component" value="Unassembled WGS sequence"/>
</dbReference>
<evidence type="ECO:0000256" key="1">
    <source>
        <dbReference type="ARBA" id="ARBA00004429"/>
    </source>
</evidence>
<feature type="transmembrane region" description="Helical" evidence="8">
    <location>
        <begin position="521"/>
        <end position="539"/>
    </location>
</feature>
<comment type="similarity">
    <text evidence="8">Belongs to the binding-protein-dependent transport system permease family.</text>
</comment>
<feature type="transmembrane region" description="Helical" evidence="8">
    <location>
        <begin position="99"/>
        <end position="122"/>
    </location>
</feature>
<dbReference type="PANTHER" id="PTHR43357">
    <property type="entry name" value="INNER MEMBRANE ABC TRANSPORTER PERMEASE PROTEIN YDCV"/>
    <property type="match status" value="1"/>
</dbReference>
<evidence type="ECO:0000256" key="2">
    <source>
        <dbReference type="ARBA" id="ARBA00022448"/>
    </source>
</evidence>
<dbReference type="EMBL" id="FNBX01000008">
    <property type="protein sequence ID" value="SDF59734.1"/>
    <property type="molecule type" value="Genomic_DNA"/>
</dbReference>
<proteinExistence type="inferred from homology"/>
<evidence type="ECO:0000259" key="9">
    <source>
        <dbReference type="PROSITE" id="PS50928"/>
    </source>
</evidence>
<dbReference type="Gene3D" id="1.10.3720.10">
    <property type="entry name" value="MetI-like"/>
    <property type="match status" value="2"/>
</dbReference>
<feature type="transmembrane region" description="Helical" evidence="8">
    <location>
        <begin position="295"/>
        <end position="320"/>
    </location>
</feature>
<dbReference type="STRING" id="571438.SAMN05192586_10894"/>
<evidence type="ECO:0000256" key="6">
    <source>
        <dbReference type="ARBA" id="ARBA00022989"/>
    </source>
</evidence>
<feature type="transmembrane region" description="Helical" evidence="8">
    <location>
        <begin position="387"/>
        <end position="406"/>
    </location>
</feature>
<evidence type="ECO:0000256" key="3">
    <source>
        <dbReference type="ARBA" id="ARBA00022475"/>
    </source>
</evidence>
<dbReference type="OrthoDB" id="7056428at2"/>
<feature type="transmembrane region" description="Helical" evidence="8">
    <location>
        <begin position="189"/>
        <end position="210"/>
    </location>
</feature>
<feature type="transmembrane region" description="Helical" evidence="8">
    <location>
        <begin position="471"/>
        <end position="501"/>
    </location>
</feature>
<dbReference type="SUPFAM" id="SSF161098">
    <property type="entry name" value="MetI-like"/>
    <property type="match status" value="2"/>
</dbReference>
<feature type="transmembrane region" description="Helical" evidence="8">
    <location>
        <begin position="412"/>
        <end position="428"/>
    </location>
</feature>
<evidence type="ECO:0000313" key="11">
    <source>
        <dbReference type="Proteomes" id="UP000199355"/>
    </source>
</evidence>
<feature type="transmembrane region" description="Helical" evidence="8">
    <location>
        <begin position="248"/>
        <end position="266"/>
    </location>
</feature>
<dbReference type="GO" id="GO:0055085">
    <property type="term" value="P:transmembrane transport"/>
    <property type="evidence" value="ECO:0007669"/>
    <property type="project" value="InterPro"/>
</dbReference>
<feature type="domain" description="ABC transmembrane type-1" evidence="9">
    <location>
        <begin position="63"/>
        <end position="267"/>
    </location>
</feature>